<keyword evidence="7 9" id="KW-0067">ATP-binding</keyword>
<keyword evidence="4 9" id="KW-0808">Transferase</keyword>
<dbReference type="PROSITE" id="PS51257">
    <property type="entry name" value="PROKAR_LIPOPROTEIN"/>
    <property type="match status" value="1"/>
</dbReference>
<evidence type="ECO:0000256" key="1">
    <source>
        <dbReference type="ARBA" id="ARBA00004761"/>
    </source>
</evidence>
<gene>
    <name evidence="10" type="ORF">ACFSM5_00025</name>
</gene>
<evidence type="ECO:0000256" key="8">
    <source>
        <dbReference type="ARBA" id="ARBA00048090"/>
    </source>
</evidence>
<dbReference type="RefSeq" id="WP_379873778.1">
    <property type="nucleotide sequence ID" value="NZ_JBHUIP010000001.1"/>
</dbReference>
<dbReference type="Pfam" id="PF01202">
    <property type="entry name" value="SKI"/>
    <property type="match status" value="1"/>
</dbReference>
<name>A0ABW5DL31_9PROT</name>
<comment type="similarity">
    <text evidence="2 9">Belongs to the gluconokinase GntK/GntV family.</text>
</comment>
<dbReference type="PANTHER" id="PTHR43442">
    <property type="entry name" value="GLUCONOKINASE-RELATED"/>
    <property type="match status" value="1"/>
</dbReference>
<dbReference type="InterPro" id="IPR006001">
    <property type="entry name" value="Therm_gnt_kin"/>
</dbReference>
<evidence type="ECO:0000256" key="7">
    <source>
        <dbReference type="ARBA" id="ARBA00022840"/>
    </source>
</evidence>
<evidence type="ECO:0000256" key="2">
    <source>
        <dbReference type="ARBA" id="ARBA00008420"/>
    </source>
</evidence>
<keyword evidence="6 9" id="KW-0418">Kinase</keyword>
<dbReference type="Gene3D" id="3.40.50.300">
    <property type="entry name" value="P-loop containing nucleotide triphosphate hydrolases"/>
    <property type="match status" value="1"/>
</dbReference>
<accession>A0ABW5DL31</accession>
<evidence type="ECO:0000256" key="3">
    <source>
        <dbReference type="ARBA" id="ARBA00012054"/>
    </source>
</evidence>
<comment type="pathway">
    <text evidence="1">Carbohydrate acid metabolism.</text>
</comment>
<sequence>MIALTEKEFKGILIIMGVCGCGKSRVGGDLAAKLGVRFIEGDDFHPAANRAKMAAGQPLDDEDRWPWLDRLAGELASAVEAGQGAVLACSSLKRRYRDRLRSGAGQAVFVHLDGARAVIAERLGSRQGHFMAPSLLDSQLAALEPLQADEAHVIVRVEDPVEIAVAGLVARFGGDNEAAIKTA</sequence>
<comment type="catalytic activity">
    <reaction evidence="8 9">
        <text>D-gluconate + ATP = 6-phospho-D-gluconate + ADP + H(+)</text>
        <dbReference type="Rhea" id="RHEA:19433"/>
        <dbReference type="ChEBI" id="CHEBI:15378"/>
        <dbReference type="ChEBI" id="CHEBI:18391"/>
        <dbReference type="ChEBI" id="CHEBI:30616"/>
        <dbReference type="ChEBI" id="CHEBI:58759"/>
        <dbReference type="ChEBI" id="CHEBI:456216"/>
        <dbReference type="EC" id="2.7.1.12"/>
    </reaction>
</comment>
<keyword evidence="5 9" id="KW-0547">Nucleotide-binding</keyword>
<evidence type="ECO:0000313" key="10">
    <source>
        <dbReference type="EMBL" id="MFD2261255.1"/>
    </source>
</evidence>
<organism evidence="10 11">
    <name type="scientific">Lacibacterium aquatile</name>
    <dbReference type="NCBI Taxonomy" id="1168082"/>
    <lineage>
        <taxon>Bacteria</taxon>
        <taxon>Pseudomonadati</taxon>
        <taxon>Pseudomonadota</taxon>
        <taxon>Alphaproteobacteria</taxon>
        <taxon>Rhodospirillales</taxon>
        <taxon>Rhodospirillaceae</taxon>
    </lineage>
</organism>
<evidence type="ECO:0000313" key="11">
    <source>
        <dbReference type="Proteomes" id="UP001597295"/>
    </source>
</evidence>
<evidence type="ECO:0000256" key="6">
    <source>
        <dbReference type="ARBA" id="ARBA00022777"/>
    </source>
</evidence>
<comment type="caution">
    <text evidence="10">The sequence shown here is derived from an EMBL/GenBank/DDBJ whole genome shotgun (WGS) entry which is preliminary data.</text>
</comment>
<dbReference type="EC" id="2.7.1.12" evidence="3 9"/>
<keyword evidence="11" id="KW-1185">Reference proteome</keyword>
<dbReference type="Proteomes" id="UP001597295">
    <property type="component" value="Unassembled WGS sequence"/>
</dbReference>
<reference evidence="11" key="1">
    <citation type="journal article" date="2019" name="Int. J. Syst. Evol. Microbiol.">
        <title>The Global Catalogue of Microorganisms (GCM) 10K type strain sequencing project: providing services to taxonomists for standard genome sequencing and annotation.</title>
        <authorList>
            <consortium name="The Broad Institute Genomics Platform"/>
            <consortium name="The Broad Institute Genome Sequencing Center for Infectious Disease"/>
            <person name="Wu L."/>
            <person name="Ma J."/>
        </authorList>
    </citation>
    <scope>NUCLEOTIDE SEQUENCE [LARGE SCALE GENOMIC DNA]</scope>
    <source>
        <strain evidence="11">CGMCC 1.19062</strain>
    </source>
</reference>
<evidence type="ECO:0000256" key="9">
    <source>
        <dbReference type="RuleBase" id="RU363066"/>
    </source>
</evidence>
<evidence type="ECO:0000256" key="5">
    <source>
        <dbReference type="ARBA" id="ARBA00022741"/>
    </source>
</evidence>
<dbReference type="InterPro" id="IPR027417">
    <property type="entry name" value="P-loop_NTPase"/>
</dbReference>
<dbReference type="InterPro" id="IPR031322">
    <property type="entry name" value="Shikimate/glucono_kinase"/>
</dbReference>
<protein>
    <recommendedName>
        <fullName evidence="3 9">Gluconokinase</fullName>
        <ecNumber evidence="3 9">2.7.1.12</ecNumber>
    </recommendedName>
</protein>
<dbReference type="EMBL" id="JBHUIP010000001">
    <property type="protein sequence ID" value="MFD2261255.1"/>
    <property type="molecule type" value="Genomic_DNA"/>
</dbReference>
<dbReference type="NCBIfam" id="TIGR01313">
    <property type="entry name" value="therm_gnt_kin"/>
    <property type="match status" value="1"/>
</dbReference>
<proteinExistence type="inferred from homology"/>
<evidence type="ECO:0000256" key="4">
    <source>
        <dbReference type="ARBA" id="ARBA00022679"/>
    </source>
</evidence>
<dbReference type="SUPFAM" id="SSF52540">
    <property type="entry name" value="P-loop containing nucleoside triphosphate hydrolases"/>
    <property type="match status" value="1"/>
</dbReference>
<dbReference type="CDD" id="cd02021">
    <property type="entry name" value="GntK"/>
    <property type="match status" value="1"/>
</dbReference>
<dbReference type="PANTHER" id="PTHR43442:SF3">
    <property type="entry name" value="GLUCONOKINASE-RELATED"/>
    <property type="match status" value="1"/>
</dbReference>